<dbReference type="RefSeq" id="WP_116555437.1">
    <property type="nucleotide sequence ID" value="NZ_QCZG01000031.1"/>
</dbReference>
<sequence length="136" mass="14926">MYYEEINVGDSFPTLQKDEITRVQLVKYAGASGDFNPLHTVEEVGEQAGTGIIAHGMLIMGMAAQGVTTWIPRKNVKKFQVRFKKMTKPGESIEITGKVLEKKENNIIVGEVLAMNSEGEVKLAGIFEGVLPSKND</sequence>
<accession>A0A2U1JW38</accession>
<name>A0A2U1JW38_9BACI</name>
<proteinExistence type="predicted"/>
<dbReference type="EMBL" id="QCZG01000031">
    <property type="protein sequence ID" value="PWA09205.1"/>
    <property type="molecule type" value="Genomic_DNA"/>
</dbReference>
<comment type="caution">
    <text evidence="2">The sequence shown here is derived from an EMBL/GenBank/DDBJ whole genome shotgun (WGS) entry which is preliminary data.</text>
</comment>
<dbReference type="InterPro" id="IPR029069">
    <property type="entry name" value="HotDog_dom_sf"/>
</dbReference>
<gene>
    <name evidence="2" type="ORF">DCC39_13555</name>
</gene>
<dbReference type="Proteomes" id="UP000245998">
    <property type="component" value="Unassembled WGS sequence"/>
</dbReference>
<dbReference type="PANTHER" id="PTHR43841">
    <property type="entry name" value="3-HYDROXYACYL-THIOESTER DEHYDRATASE HTDX-RELATED"/>
    <property type="match status" value="1"/>
</dbReference>
<dbReference type="OrthoDB" id="9801625at2"/>
<feature type="domain" description="MaoC-like" evidence="1">
    <location>
        <begin position="9"/>
        <end position="105"/>
    </location>
</feature>
<keyword evidence="3" id="KW-1185">Reference proteome</keyword>
<dbReference type="Gene3D" id="3.10.129.10">
    <property type="entry name" value="Hotdog Thioesterase"/>
    <property type="match status" value="1"/>
</dbReference>
<dbReference type="SUPFAM" id="SSF54637">
    <property type="entry name" value="Thioesterase/thiol ester dehydrase-isomerase"/>
    <property type="match status" value="1"/>
</dbReference>
<protein>
    <submittedName>
        <fullName evidence="2">3-hydroxyacyl-ACP dehydratase</fullName>
    </submittedName>
</protein>
<dbReference type="InterPro" id="IPR002539">
    <property type="entry name" value="MaoC-like_dom"/>
</dbReference>
<evidence type="ECO:0000313" key="3">
    <source>
        <dbReference type="Proteomes" id="UP000245998"/>
    </source>
</evidence>
<evidence type="ECO:0000313" key="2">
    <source>
        <dbReference type="EMBL" id="PWA09205.1"/>
    </source>
</evidence>
<dbReference type="PANTHER" id="PTHR43841:SF3">
    <property type="entry name" value="(3R)-HYDROXYACYL-ACP DEHYDRATASE SUBUNIT HADB"/>
    <property type="match status" value="1"/>
</dbReference>
<organism evidence="2 3">
    <name type="scientific">Pueribacillus theae</name>
    <dbReference type="NCBI Taxonomy" id="2171751"/>
    <lineage>
        <taxon>Bacteria</taxon>
        <taxon>Bacillati</taxon>
        <taxon>Bacillota</taxon>
        <taxon>Bacilli</taxon>
        <taxon>Bacillales</taxon>
        <taxon>Bacillaceae</taxon>
        <taxon>Pueribacillus</taxon>
    </lineage>
</organism>
<dbReference type="Pfam" id="PF01575">
    <property type="entry name" value="MaoC_dehydratas"/>
    <property type="match status" value="1"/>
</dbReference>
<reference evidence="2 3" key="1">
    <citation type="submission" date="2018-04" db="EMBL/GenBank/DDBJ databases">
        <title>Camelliibacillus theae gen. nov., sp. nov., isolated from Pu'er tea.</title>
        <authorList>
            <person name="Niu L."/>
        </authorList>
    </citation>
    <scope>NUCLEOTIDE SEQUENCE [LARGE SCALE GENOMIC DNA]</scope>
    <source>
        <strain evidence="2 3">T8</strain>
    </source>
</reference>
<dbReference type="AlphaFoldDB" id="A0A2U1JW38"/>
<evidence type="ECO:0000259" key="1">
    <source>
        <dbReference type="Pfam" id="PF01575"/>
    </source>
</evidence>